<dbReference type="InterPro" id="IPR016032">
    <property type="entry name" value="Sig_transdc_resp-reg_C-effctor"/>
</dbReference>
<dbReference type="InterPro" id="IPR027417">
    <property type="entry name" value="P-loop_NTPase"/>
</dbReference>
<dbReference type="PANTHER" id="PTHR44688">
    <property type="entry name" value="DNA-BINDING TRANSCRIPTIONAL ACTIVATOR DEVR_DOSR"/>
    <property type="match status" value="1"/>
</dbReference>
<dbReference type="Pfam" id="PF25873">
    <property type="entry name" value="WHD_MalT"/>
    <property type="match status" value="1"/>
</dbReference>
<dbReference type="PANTHER" id="PTHR44688:SF16">
    <property type="entry name" value="DNA-BINDING TRANSCRIPTIONAL ACTIVATOR DEVR_DOSR"/>
    <property type="match status" value="1"/>
</dbReference>
<organism evidence="5 6">
    <name type="scientific">Streptomyces hokutonensis</name>
    <dbReference type="NCBI Taxonomy" id="1306990"/>
    <lineage>
        <taxon>Bacteria</taxon>
        <taxon>Bacillati</taxon>
        <taxon>Actinomycetota</taxon>
        <taxon>Actinomycetes</taxon>
        <taxon>Kitasatosporales</taxon>
        <taxon>Streptomycetaceae</taxon>
        <taxon>Streptomyces</taxon>
    </lineage>
</organism>
<dbReference type="RefSeq" id="WP_388113907.1">
    <property type="nucleotide sequence ID" value="NZ_JBIAHM010000018.1"/>
</dbReference>
<evidence type="ECO:0000259" key="4">
    <source>
        <dbReference type="PROSITE" id="PS50043"/>
    </source>
</evidence>
<evidence type="ECO:0000313" key="6">
    <source>
        <dbReference type="Proteomes" id="UP001601303"/>
    </source>
</evidence>
<dbReference type="Pfam" id="PF00196">
    <property type="entry name" value="GerE"/>
    <property type="match status" value="1"/>
</dbReference>
<keyword evidence="3" id="KW-0804">Transcription</keyword>
<keyword evidence="1" id="KW-0805">Transcription regulation</keyword>
<dbReference type="EMBL" id="JBIAHM010000018">
    <property type="protein sequence ID" value="MFE9605077.1"/>
    <property type="molecule type" value="Genomic_DNA"/>
</dbReference>
<evidence type="ECO:0000256" key="3">
    <source>
        <dbReference type="ARBA" id="ARBA00023163"/>
    </source>
</evidence>
<evidence type="ECO:0000256" key="2">
    <source>
        <dbReference type="ARBA" id="ARBA00023125"/>
    </source>
</evidence>
<keyword evidence="2" id="KW-0238">DNA-binding</keyword>
<dbReference type="SMART" id="SM00421">
    <property type="entry name" value="HTH_LUXR"/>
    <property type="match status" value="1"/>
</dbReference>
<dbReference type="InterPro" id="IPR000792">
    <property type="entry name" value="Tscrpt_reg_LuxR_C"/>
</dbReference>
<name>A0ABW6MID9_9ACTN</name>
<dbReference type="SUPFAM" id="SSF52540">
    <property type="entry name" value="P-loop containing nucleoside triphosphate hydrolases"/>
    <property type="match status" value="1"/>
</dbReference>
<dbReference type="PROSITE" id="PS50043">
    <property type="entry name" value="HTH_LUXR_2"/>
    <property type="match status" value="1"/>
</dbReference>
<evidence type="ECO:0000256" key="1">
    <source>
        <dbReference type="ARBA" id="ARBA00023015"/>
    </source>
</evidence>
<keyword evidence="6" id="KW-1185">Reference proteome</keyword>
<dbReference type="Proteomes" id="UP001601303">
    <property type="component" value="Unassembled WGS sequence"/>
</dbReference>
<sequence>MPDPTSGGHRDSAAERLAPSGDPLLAARFSVPVPPHTFVRRPRLIERLALGGQVPLTLVNGPAGAGKTLLVADWIATEGAPSRPAWLTVETEDNAPGVFWTYVLEAMRRLGLGPPDTVGSPARPGEVDHSLLARLAAHLSELTEPVVLVLDEFDRVAGSTEIADELEFVLRHVGDGLRLILISRTEPLLPLHRYRAAGQVTDIRGADLAFRPEETAELLSRHGMQLSDQGVRALTERTGGWAAGLRLCILAAQQAEDPDIFLKNFEAGQSTLADFLLAEVLDTQPGETQDLMLRSSILEQIHPDLANALTGRDDADPILAGLQRANAFVGPVGHSWYRLHPLFAEILRVHLRVRCPGLEPELHRRAARWLSEAGMFAEALPHAADGGDWERTSHQFVEELAIGQLLTGLDAERLDRLFAQMPPATPGPAADLVRTARHLTRHDVDRGLDHLRRAEDNLHNDGPPSPALRLSCAELRVLAARMTGAADLAEAAAQDVEAARRAVPAERLEAHPELRALMLTDLGSAQLWAGRFDAARSTLSAAVRLHDGPHTAFPRHECLSRLALIDFLRGWPDHAERHAREAVSEAERGGLPPATRTGVAQLVLAAVALDRDELAAAHAHLDQAAASTAAAHDPIVLAGLPLLRSRLLLAKGNPEGALHVLDELEEPHAVTEPSPWMCDRTALTMAGAHLAAGRPEVAMEILEKDPAAGPESVVAAARARLAVGCTEEALDLLGTLLGGPGDGPAITTRVLLAQAQAADALGNGSAAERLTARALSTARPASLRRPFVEAGPWLRHLLRRRPELTRGHDWLPPAFVGHTRVHHAHGTGPDLLTEPLSKREQEVLERLAQTMSTEDIAADLHLSVNTVKTHLKNIYRKLAATRRSEAVRHARELHLL</sequence>
<proteinExistence type="predicted"/>
<dbReference type="InterPro" id="IPR036388">
    <property type="entry name" value="WH-like_DNA-bd_sf"/>
</dbReference>
<dbReference type="Gene3D" id="1.10.10.10">
    <property type="entry name" value="Winged helix-like DNA-binding domain superfamily/Winged helix DNA-binding domain"/>
    <property type="match status" value="1"/>
</dbReference>
<dbReference type="InterPro" id="IPR059106">
    <property type="entry name" value="WHD_MalT"/>
</dbReference>
<dbReference type="InterPro" id="IPR011990">
    <property type="entry name" value="TPR-like_helical_dom_sf"/>
</dbReference>
<reference evidence="5 6" key="1">
    <citation type="submission" date="2024-10" db="EMBL/GenBank/DDBJ databases">
        <title>The Natural Products Discovery Center: Release of the First 8490 Sequenced Strains for Exploring Actinobacteria Biosynthetic Diversity.</title>
        <authorList>
            <person name="Kalkreuter E."/>
            <person name="Kautsar S.A."/>
            <person name="Yang D."/>
            <person name="Bader C.D."/>
            <person name="Teijaro C.N."/>
            <person name="Fluegel L."/>
            <person name="Davis C.M."/>
            <person name="Simpson J.R."/>
            <person name="Lauterbach L."/>
            <person name="Steele A.D."/>
            <person name="Gui C."/>
            <person name="Meng S."/>
            <person name="Li G."/>
            <person name="Viehrig K."/>
            <person name="Ye F."/>
            <person name="Su P."/>
            <person name="Kiefer A.F."/>
            <person name="Nichols A."/>
            <person name="Cepeda A.J."/>
            <person name="Yan W."/>
            <person name="Fan B."/>
            <person name="Jiang Y."/>
            <person name="Adhikari A."/>
            <person name="Zheng C.-J."/>
            <person name="Schuster L."/>
            <person name="Cowan T.M."/>
            <person name="Smanski M.J."/>
            <person name="Chevrette M.G."/>
            <person name="De Carvalho L.P.S."/>
            <person name="Shen B."/>
        </authorList>
    </citation>
    <scope>NUCLEOTIDE SEQUENCE [LARGE SCALE GENOMIC DNA]</scope>
    <source>
        <strain evidence="5 6">NPDC006488</strain>
    </source>
</reference>
<feature type="domain" description="HTH luxR-type" evidence="4">
    <location>
        <begin position="829"/>
        <end position="894"/>
    </location>
</feature>
<comment type="caution">
    <text evidence="5">The sequence shown here is derived from an EMBL/GenBank/DDBJ whole genome shotgun (WGS) entry which is preliminary data.</text>
</comment>
<dbReference type="SUPFAM" id="SSF46894">
    <property type="entry name" value="C-terminal effector domain of the bipartite response regulators"/>
    <property type="match status" value="1"/>
</dbReference>
<gene>
    <name evidence="5" type="ORF">ACFYNQ_41845</name>
</gene>
<evidence type="ECO:0000313" key="5">
    <source>
        <dbReference type="EMBL" id="MFE9605077.1"/>
    </source>
</evidence>
<dbReference type="PRINTS" id="PR00038">
    <property type="entry name" value="HTHLUXR"/>
</dbReference>
<protein>
    <submittedName>
        <fullName evidence="5">LuxR C-terminal-related transcriptional regulator</fullName>
    </submittedName>
</protein>
<accession>A0ABW6MID9</accession>
<dbReference type="CDD" id="cd06170">
    <property type="entry name" value="LuxR_C_like"/>
    <property type="match status" value="1"/>
</dbReference>
<dbReference type="Gene3D" id="3.40.50.300">
    <property type="entry name" value="P-loop containing nucleotide triphosphate hydrolases"/>
    <property type="match status" value="1"/>
</dbReference>
<dbReference type="Gene3D" id="1.25.40.10">
    <property type="entry name" value="Tetratricopeptide repeat domain"/>
    <property type="match status" value="1"/>
</dbReference>